<evidence type="ECO:0000313" key="1">
    <source>
        <dbReference type="EMBL" id="MBB5699188.1"/>
    </source>
</evidence>
<name>A0A7W9ARE7_9SPHN</name>
<comment type="caution">
    <text evidence="1">The sequence shown here is derived from an EMBL/GenBank/DDBJ whole genome shotgun (WGS) entry which is preliminary data.</text>
</comment>
<reference evidence="1 2" key="1">
    <citation type="submission" date="2020-08" db="EMBL/GenBank/DDBJ databases">
        <title>Genomic Encyclopedia of Type Strains, Phase IV (KMG-IV): sequencing the most valuable type-strain genomes for metagenomic binning, comparative biology and taxonomic classification.</title>
        <authorList>
            <person name="Goeker M."/>
        </authorList>
    </citation>
    <scope>NUCLEOTIDE SEQUENCE [LARGE SCALE GENOMIC DNA]</scope>
    <source>
        <strain evidence="1 2">DSM 27244</strain>
    </source>
</reference>
<organism evidence="1 2">
    <name type="scientific">Sphingomonas yantingensis</name>
    <dbReference type="NCBI Taxonomy" id="1241761"/>
    <lineage>
        <taxon>Bacteria</taxon>
        <taxon>Pseudomonadati</taxon>
        <taxon>Pseudomonadota</taxon>
        <taxon>Alphaproteobacteria</taxon>
        <taxon>Sphingomonadales</taxon>
        <taxon>Sphingomonadaceae</taxon>
        <taxon>Sphingomonas</taxon>
    </lineage>
</organism>
<sequence length="103" mass="10990">MDRSIRNLAATAIAIGRLPGEPAAILPHRRGWLSRIAGPRVRRPLADPRLEILRAISASLTRGDAAGRRVLVAAAMQAGWSQGDLCRVFPDAPIFADNEGKGA</sequence>
<protein>
    <submittedName>
        <fullName evidence="1">Uncharacterized protein</fullName>
    </submittedName>
</protein>
<dbReference type="Proteomes" id="UP000557739">
    <property type="component" value="Unassembled WGS sequence"/>
</dbReference>
<gene>
    <name evidence="1" type="ORF">FHR19_002543</name>
</gene>
<proteinExistence type="predicted"/>
<accession>A0A7W9ARE7</accession>
<dbReference type="EMBL" id="JACIJJ010000003">
    <property type="protein sequence ID" value="MBB5699188.1"/>
    <property type="molecule type" value="Genomic_DNA"/>
</dbReference>
<keyword evidence="2" id="KW-1185">Reference proteome</keyword>
<dbReference type="AlphaFoldDB" id="A0A7W9ARE7"/>
<evidence type="ECO:0000313" key="2">
    <source>
        <dbReference type="Proteomes" id="UP000557739"/>
    </source>
</evidence>
<dbReference type="RefSeq" id="WP_184028881.1">
    <property type="nucleotide sequence ID" value="NZ_JACIJJ010000003.1"/>
</dbReference>